<keyword evidence="2" id="KW-1133">Transmembrane helix</keyword>
<evidence type="ECO:0000313" key="3">
    <source>
        <dbReference type="EMBL" id="RMA57678.1"/>
    </source>
</evidence>
<keyword evidence="2" id="KW-0812">Transmembrane</keyword>
<organism evidence="3 4">
    <name type="scientific">Ulvibacter antarcticus</name>
    <dbReference type="NCBI Taxonomy" id="442714"/>
    <lineage>
        <taxon>Bacteria</taxon>
        <taxon>Pseudomonadati</taxon>
        <taxon>Bacteroidota</taxon>
        <taxon>Flavobacteriia</taxon>
        <taxon>Flavobacteriales</taxon>
        <taxon>Flavobacteriaceae</taxon>
        <taxon>Ulvibacter</taxon>
    </lineage>
</organism>
<dbReference type="OrthoDB" id="1247025at2"/>
<dbReference type="EMBL" id="REFC01000014">
    <property type="protein sequence ID" value="RMA57678.1"/>
    <property type="molecule type" value="Genomic_DNA"/>
</dbReference>
<dbReference type="RefSeq" id="WP_121908041.1">
    <property type="nucleotide sequence ID" value="NZ_REFC01000014.1"/>
</dbReference>
<proteinExistence type="predicted"/>
<feature type="transmembrane region" description="Helical" evidence="2">
    <location>
        <begin position="45"/>
        <end position="66"/>
    </location>
</feature>
<comment type="caution">
    <text evidence="3">The sequence shown here is derived from an EMBL/GenBank/DDBJ whole genome shotgun (WGS) entry which is preliminary data.</text>
</comment>
<keyword evidence="4" id="KW-1185">Reference proteome</keyword>
<keyword evidence="2" id="KW-0472">Membrane</keyword>
<evidence type="ECO:0000256" key="1">
    <source>
        <dbReference type="SAM" id="Coils"/>
    </source>
</evidence>
<reference evidence="3 4" key="1">
    <citation type="submission" date="2018-10" db="EMBL/GenBank/DDBJ databases">
        <title>Genomic Encyclopedia of Archaeal and Bacterial Type Strains, Phase II (KMG-II): from individual species to whole genera.</title>
        <authorList>
            <person name="Goeker M."/>
        </authorList>
    </citation>
    <scope>NUCLEOTIDE SEQUENCE [LARGE SCALE GENOMIC DNA]</scope>
    <source>
        <strain evidence="3 4">DSM 23424</strain>
    </source>
</reference>
<feature type="coiled-coil region" evidence="1">
    <location>
        <begin position="169"/>
        <end position="203"/>
    </location>
</feature>
<sequence length="268" mass="30281">MAPVKFEENIREKLEEREIKPSKDAWKKLSTQLDALPKKSNNRTIWYAIAASLIGVLIVVSVVRNISSNASEEINKELVNVDASEETPMETSPKIKLNEQILKEESKEMVASETVSEEKKIEKIVETPQKTFQKKDRIAVQKTAKKNNSDEPIKANNSVKIEPIEAVAVNQLNSEEKILNDKIQKVVAQVEQLQKENTVVTAEEIDALLINAQREIRTQQILSSNKVDAASLLDDVETELERSFRDKVYDALGEGFTKIRTAVIERNN</sequence>
<name>A0A3L9YIC6_9FLAO</name>
<dbReference type="Proteomes" id="UP000271339">
    <property type="component" value="Unassembled WGS sequence"/>
</dbReference>
<keyword evidence="1" id="KW-0175">Coiled coil</keyword>
<protein>
    <submittedName>
        <fullName evidence="3">Uncharacterized protein</fullName>
    </submittedName>
</protein>
<gene>
    <name evidence="3" type="ORF">BXY75_2482</name>
</gene>
<dbReference type="AlphaFoldDB" id="A0A3L9YIC6"/>
<evidence type="ECO:0000256" key="2">
    <source>
        <dbReference type="SAM" id="Phobius"/>
    </source>
</evidence>
<accession>A0A3L9YIC6</accession>
<evidence type="ECO:0000313" key="4">
    <source>
        <dbReference type="Proteomes" id="UP000271339"/>
    </source>
</evidence>